<keyword evidence="2" id="KW-1185">Reference proteome</keyword>
<reference evidence="1 2" key="1">
    <citation type="journal article" date="2019" name="Commun. Biol.">
        <title>The bagworm genome reveals a unique fibroin gene that provides high tensile strength.</title>
        <authorList>
            <person name="Kono N."/>
            <person name="Nakamura H."/>
            <person name="Ohtoshi R."/>
            <person name="Tomita M."/>
            <person name="Numata K."/>
            <person name="Arakawa K."/>
        </authorList>
    </citation>
    <scope>NUCLEOTIDE SEQUENCE [LARGE SCALE GENOMIC DNA]</scope>
</reference>
<comment type="caution">
    <text evidence="1">The sequence shown here is derived from an EMBL/GenBank/DDBJ whole genome shotgun (WGS) entry which is preliminary data.</text>
</comment>
<gene>
    <name evidence="1" type="ORF">EVAR_69023_1</name>
</gene>
<proteinExistence type="predicted"/>
<accession>A0A4C2A4W7</accession>
<evidence type="ECO:0000313" key="1">
    <source>
        <dbReference type="EMBL" id="GBP94812.1"/>
    </source>
</evidence>
<organism evidence="1 2">
    <name type="scientific">Eumeta variegata</name>
    <name type="common">Bagworm moth</name>
    <name type="synonym">Eumeta japonica</name>
    <dbReference type="NCBI Taxonomy" id="151549"/>
    <lineage>
        <taxon>Eukaryota</taxon>
        <taxon>Metazoa</taxon>
        <taxon>Ecdysozoa</taxon>
        <taxon>Arthropoda</taxon>
        <taxon>Hexapoda</taxon>
        <taxon>Insecta</taxon>
        <taxon>Pterygota</taxon>
        <taxon>Neoptera</taxon>
        <taxon>Endopterygota</taxon>
        <taxon>Lepidoptera</taxon>
        <taxon>Glossata</taxon>
        <taxon>Ditrysia</taxon>
        <taxon>Tineoidea</taxon>
        <taxon>Psychidae</taxon>
        <taxon>Oiketicinae</taxon>
        <taxon>Eumeta</taxon>
    </lineage>
</organism>
<dbReference type="Proteomes" id="UP000299102">
    <property type="component" value="Unassembled WGS sequence"/>
</dbReference>
<dbReference type="AlphaFoldDB" id="A0A4C2A4W7"/>
<evidence type="ECO:0000313" key="2">
    <source>
        <dbReference type="Proteomes" id="UP000299102"/>
    </source>
</evidence>
<name>A0A4C2A4W7_EUMVA</name>
<dbReference type="EMBL" id="BGZK01002549">
    <property type="protein sequence ID" value="GBP94812.1"/>
    <property type="molecule type" value="Genomic_DNA"/>
</dbReference>
<protein>
    <submittedName>
        <fullName evidence="1">Uncharacterized protein</fullName>
    </submittedName>
</protein>
<sequence>MCNIVWGVGWGAFNWNGIRENPMLTQLRYKMELRNKPGRTLERAGGGRRAAERRSAGCSFLFLCDCTVLSRGMLELCSELRRSVELKAKLNQTYRPNRGDLF</sequence>